<evidence type="ECO:0000256" key="1">
    <source>
        <dbReference type="SAM" id="MobiDB-lite"/>
    </source>
</evidence>
<accession>A0A6J0SEA7</accession>
<reference evidence="3" key="1">
    <citation type="submission" date="2025-05" db="UniProtKB">
        <authorList>
            <consortium name="RefSeq"/>
        </authorList>
    </citation>
    <scope>NUCLEOTIDE SEQUENCE [LARGE SCALE GENOMIC DNA]</scope>
</reference>
<dbReference type="PANTHER" id="PTHR17469:SF1">
    <property type="entry name" value="PROTEIN TESPA1"/>
    <property type="match status" value="1"/>
</dbReference>
<dbReference type="AlphaFoldDB" id="A0A6J0SEA7"/>
<reference evidence="4" key="2">
    <citation type="submission" date="2025-08" db="UniProtKB">
        <authorList>
            <consortium name="RefSeq"/>
        </authorList>
    </citation>
    <scope>IDENTIFICATION</scope>
</reference>
<dbReference type="OrthoDB" id="6088188at2759"/>
<dbReference type="GO" id="GO:0005102">
    <property type="term" value="F:signaling receptor binding"/>
    <property type="evidence" value="ECO:0007669"/>
    <property type="project" value="InterPro"/>
</dbReference>
<gene>
    <name evidence="4" type="primary">TESPA1</name>
</gene>
<evidence type="ECO:0000259" key="2">
    <source>
        <dbReference type="SMART" id="SM01257"/>
    </source>
</evidence>
<organism evidence="3 4">
    <name type="scientific">Pogona vitticeps</name>
    <name type="common">central bearded dragon</name>
    <dbReference type="NCBI Taxonomy" id="103695"/>
    <lineage>
        <taxon>Eukaryota</taxon>
        <taxon>Metazoa</taxon>
        <taxon>Chordata</taxon>
        <taxon>Craniata</taxon>
        <taxon>Vertebrata</taxon>
        <taxon>Euteleostomi</taxon>
        <taxon>Lepidosauria</taxon>
        <taxon>Squamata</taxon>
        <taxon>Bifurcata</taxon>
        <taxon>Unidentata</taxon>
        <taxon>Episquamata</taxon>
        <taxon>Toxicofera</taxon>
        <taxon>Iguania</taxon>
        <taxon>Acrodonta</taxon>
        <taxon>Agamidae</taxon>
        <taxon>Amphibolurinae</taxon>
        <taxon>Pogona</taxon>
    </lineage>
</organism>
<sequence>MPSLQAGLPRTLGALQRVGFSLAMDNENSWLNQASWERRHAWAKQGCTHHSTTAKAEGSPSGPQEVCDLQLPFLENGLFQETSSDKIESWLAECSSSADPFSESISGPAACGSCSNRTSFEDDLSLGAEAPLLLHKDRSESRFQKGTCWPSQPINLDHSMAYSAISGSTNKTSSSISEVLDLCEVDAETILYNLGFIQEETQDTSWIPPRFFLVPSQAEGIDFQAFLRAQVRRIEMEDPCLMLANRFKQVQNLAVTADAFFCLYSYVSKMPVQKISPTPLFWNLPETLHSWNLPSSPNSLSLIQRLQQAVSRMCLYTAPREGSPSGATGVLSPMRCLEQVVWEVMEKMLKDRTLTEVGDMKDEAHTILSGDLSKMANASSDSTAVAVAPETSSCLSHKTPSHSGETTDLIMPGPESWFSHCTGEAREDKTDHPGYPGHFHFPKAASSPDESSEEPDGEWSTEKVSTTEEEDYMDLP</sequence>
<dbReference type="RefSeq" id="XP_020634637.2">
    <property type="nucleotide sequence ID" value="XM_020778978.2"/>
</dbReference>
<evidence type="ECO:0000313" key="4">
    <source>
        <dbReference type="RefSeq" id="XP_020634637.2"/>
    </source>
</evidence>
<dbReference type="GeneID" id="110071266"/>
<dbReference type="CTD" id="9840"/>
<dbReference type="InterPro" id="IPR029325">
    <property type="entry name" value="ITPR-bd"/>
</dbReference>
<dbReference type="SMART" id="SM01257">
    <property type="entry name" value="KRAP_IP3R_bind"/>
    <property type="match status" value="1"/>
</dbReference>
<keyword evidence="3" id="KW-1185">Reference proteome</keyword>
<feature type="region of interest" description="Disordered" evidence="1">
    <location>
        <begin position="425"/>
        <end position="476"/>
    </location>
</feature>
<feature type="compositionally biased region" description="Polar residues" evidence="1">
    <location>
        <begin position="390"/>
        <end position="406"/>
    </location>
</feature>
<feature type="domain" description="ITPR-interacting" evidence="2">
    <location>
        <begin position="152"/>
        <end position="314"/>
    </location>
</feature>
<dbReference type="PANTHER" id="PTHR17469">
    <property type="entry name" value="SPERM SPECIFIC ANTIGEN 2-RELATED"/>
    <property type="match status" value="1"/>
</dbReference>
<dbReference type="Proteomes" id="UP001652642">
    <property type="component" value="Chromosome 2"/>
</dbReference>
<name>A0A6J0SEA7_9SAUR</name>
<feature type="compositionally biased region" description="Acidic residues" evidence="1">
    <location>
        <begin position="450"/>
        <end position="459"/>
    </location>
</feature>
<proteinExistence type="predicted"/>
<feature type="region of interest" description="Disordered" evidence="1">
    <location>
        <begin position="390"/>
        <end position="413"/>
    </location>
</feature>
<dbReference type="InParanoid" id="A0A6J0SEA7"/>
<evidence type="ECO:0000313" key="3">
    <source>
        <dbReference type="Proteomes" id="UP001652642"/>
    </source>
</evidence>
<dbReference type="InterPro" id="IPR043444">
    <property type="entry name" value="TESPA1-like"/>
</dbReference>
<dbReference type="Pfam" id="PF14722">
    <property type="entry name" value="KRAP_IP3R_bind"/>
    <property type="match status" value="1"/>
</dbReference>
<protein>
    <submittedName>
        <fullName evidence="4">Protein TESPA1</fullName>
    </submittedName>
</protein>
<dbReference type="KEGG" id="pvt:110071266"/>
<feature type="compositionally biased region" description="Acidic residues" evidence="1">
    <location>
        <begin position="467"/>
        <end position="476"/>
    </location>
</feature>